<gene>
    <name evidence="4" type="ORF">R3P94_14365</name>
    <name evidence="5" type="ORF">R3Q15_16500</name>
</gene>
<protein>
    <submittedName>
        <fullName evidence="5">DUF6542 domain-containing protein</fullName>
    </submittedName>
</protein>
<evidence type="ECO:0000259" key="3">
    <source>
        <dbReference type="Pfam" id="PF20177"/>
    </source>
</evidence>
<feature type="compositionally biased region" description="Basic and acidic residues" evidence="1">
    <location>
        <begin position="147"/>
        <end position="158"/>
    </location>
</feature>
<feature type="compositionally biased region" description="Polar residues" evidence="1">
    <location>
        <begin position="225"/>
        <end position="235"/>
    </location>
</feature>
<dbReference type="EMBL" id="JAWLKI010000015">
    <property type="protein sequence ID" value="MDV6308479.1"/>
    <property type="molecule type" value="Genomic_DNA"/>
</dbReference>
<feature type="transmembrane region" description="Helical" evidence="2">
    <location>
        <begin position="77"/>
        <end position="98"/>
    </location>
</feature>
<organism evidence="5 7">
    <name type="scientific">Gordonia amicalis</name>
    <dbReference type="NCBI Taxonomy" id="89053"/>
    <lineage>
        <taxon>Bacteria</taxon>
        <taxon>Bacillati</taxon>
        <taxon>Actinomycetota</taxon>
        <taxon>Actinomycetes</taxon>
        <taxon>Mycobacteriales</taxon>
        <taxon>Gordoniaceae</taxon>
        <taxon>Gordonia</taxon>
    </lineage>
</organism>
<keyword evidence="2" id="KW-0472">Membrane</keyword>
<feature type="transmembrane region" description="Helical" evidence="2">
    <location>
        <begin position="110"/>
        <end position="142"/>
    </location>
</feature>
<dbReference type="Proteomes" id="UP001185779">
    <property type="component" value="Unassembled WGS sequence"/>
</dbReference>
<dbReference type="InterPro" id="IPR046672">
    <property type="entry name" value="DUF6542"/>
</dbReference>
<evidence type="ECO:0000256" key="2">
    <source>
        <dbReference type="SAM" id="Phobius"/>
    </source>
</evidence>
<dbReference type="EMBL" id="JAWLKH010000019">
    <property type="protein sequence ID" value="MDV6313473.1"/>
    <property type="molecule type" value="Genomic_DNA"/>
</dbReference>
<name>A0AAE4UAG9_9ACTN</name>
<dbReference type="AlphaFoldDB" id="A0AAE4UAG9"/>
<evidence type="ECO:0000256" key="1">
    <source>
        <dbReference type="SAM" id="MobiDB-lite"/>
    </source>
</evidence>
<dbReference type="RefSeq" id="WP_040004678.1">
    <property type="nucleotide sequence ID" value="NZ_CP091855.1"/>
</dbReference>
<sequence length="298" mass="31277">MPSPQRLQTAVPLDQQSVLPAVRGLPWWGAVLLATGITALGAAIDAGSNDSLGGIYKFCYLVGCVLAALAVRRRALFTAAAQPPLIAFFVSIVTLYGLNSEQASSGLKSLIFKVLLPIAADFPWMLTVFLVTLAMVLVRWFLTRGDDDKNSGGREKPTGSRGASTRASRDKNDRAKTGESTERATTHRRAKSSTAQQAGPGQTAKAPSSKSRPQRSRPGSASERPASSTRTATVERTQRTPATARPTVADLAAPDLTPSDAPLSGQADTPRTDPAPSGFQTYESATDGGPAGVADTRS</sequence>
<dbReference type="Pfam" id="PF20177">
    <property type="entry name" value="DUF6542"/>
    <property type="match status" value="1"/>
</dbReference>
<keyword evidence="6" id="KW-1185">Reference proteome</keyword>
<reference evidence="5 6" key="1">
    <citation type="submission" date="2023-10" db="EMBL/GenBank/DDBJ databases">
        <title>Development of a sustainable strategy for remediation of hydrocarbon-contaminated territories based on the waste exchange concept.</title>
        <authorList>
            <person name="Krivoruchko A."/>
        </authorList>
    </citation>
    <scope>NUCLEOTIDE SEQUENCE</scope>
    <source>
        <strain evidence="4 6">IEGM 1266</strain>
        <strain evidence="5">IEGM 1279</strain>
    </source>
</reference>
<dbReference type="GeneID" id="77173906"/>
<evidence type="ECO:0000313" key="6">
    <source>
        <dbReference type="Proteomes" id="UP001185779"/>
    </source>
</evidence>
<feature type="compositionally biased region" description="Basic and acidic residues" evidence="1">
    <location>
        <begin position="167"/>
        <end position="185"/>
    </location>
</feature>
<feature type="transmembrane region" description="Helical" evidence="2">
    <location>
        <begin position="27"/>
        <end position="47"/>
    </location>
</feature>
<accession>A0AAE4UAG9</accession>
<proteinExistence type="predicted"/>
<evidence type="ECO:0000313" key="7">
    <source>
        <dbReference type="Proteomes" id="UP001185922"/>
    </source>
</evidence>
<feature type="domain" description="DUF6542" evidence="3">
    <location>
        <begin position="24"/>
        <end position="144"/>
    </location>
</feature>
<feature type="compositionally biased region" description="Low complexity" evidence="1">
    <location>
        <begin position="207"/>
        <end position="220"/>
    </location>
</feature>
<keyword evidence="2" id="KW-1133">Transmembrane helix</keyword>
<keyword evidence="2" id="KW-0812">Transmembrane</keyword>
<evidence type="ECO:0000313" key="5">
    <source>
        <dbReference type="EMBL" id="MDV6313473.1"/>
    </source>
</evidence>
<feature type="transmembrane region" description="Helical" evidence="2">
    <location>
        <begin position="54"/>
        <end position="71"/>
    </location>
</feature>
<evidence type="ECO:0000313" key="4">
    <source>
        <dbReference type="EMBL" id="MDV6308479.1"/>
    </source>
</evidence>
<dbReference type="Proteomes" id="UP001185922">
    <property type="component" value="Unassembled WGS sequence"/>
</dbReference>
<comment type="caution">
    <text evidence="5">The sequence shown here is derived from an EMBL/GenBank/DDBJ whole genome shotgun (WGS) entry which is preliminary data.</text>
</comment>
<feature type="region of interest" description="Disordered" evidence="1">
    <location>
        <begin position="147"/>
        <end position="298"/>
    </location>
</feature>